<feature type="domain" description="DUF6604" evidence="2">
    <location>
        <begin position="12"/>
        <end position="271"/>
    </location>
</feature>
<feature type="compositionally biased region" description="Basic and acidic residues" evidence="1">
    <location>
        <begin position="744"/>
        <end position="754"/>
    </location>
</feature>
<keyword evidence="4" id="KW-1185">Reference proteome</keyword>
<name>A0A9P8IPZ2_9HYPO</name>
<comment type="caution">
    <text evidence="3">The sequence shown here is derived from an EMBL/GenBank/DDBJ whole genome shotgun (WGS) entry which is preliminary data.</text>
</comment>
<gene>
    <name evidence="3" type="ORF">J7337_007203</name>
</gene>
<dbReference type="PANTHER" id="PTHR38795">
    <property type="entry name" value="DUF6604 DOMAIN-CONTAINING PROTEIN"/>
    <property type="match status" value="1"/>
</dbReference>
<sequence length="776" mass="87397">MLPGALATALGRYKEDTNSVAGWLASTAKAHGYKPQSNETQTSSSGRLEGNAREKAKQKAAESNQETCQKYTVAIKDFVPMAEHCCSKGARHLQTKPRIQVPGSFATTIDRVIYERSSFRRLHVEQGVEVEETADLNHAYFVRVLQAVREALRPNMPKSAKDKVPHPSTPRSLAQNFGQLTVEEPSREFLNAPEVERPKQMAQDNTIYELEEQDTLDDALTVWHLLMVDAGKIRDRIAWVWKAYRDGKLDITVAGVATDTGIHMLAILEEQSRLILHQHGGCLKVSKAYFSSVASQKGYSMQDINDCWNGSCDHVQLSELFNTTFSQALTIVERLVKVFSSPNDIALNHTEMINKLKACWSVPGSNDTILRLSVDQLMATQFWNASLVHIAKREGPFAIFEIMPAFSGLYLFQGRELIARQAMSFSKDVMTIMAHAFNAMTQLRILKVRWPDMEALEKCFEERDLFFAGKPVNLKDFTRHLLLTLGVPLSAMRDNKMRAKRKPPREFFKAFFDEAPGTAPVSSMFNKTIFKCGILQGLSWDDLDYLISASFYKERVNDDGTHKLVSLDMPEKKKLKERMGKPKSKHRQQSKPCFPDEKLRQFTLALAGESRELAFPYMEMYNLFTSLFDKISDRCTLTLEIFLRGPGSDKGNHLTMLQIISLASQSHQYEALRQAADEIQKHISSDPAMLSKCIADVPDFDGAVIPEFKSYKVPAKMFVHLSMDTEPEDELIVLPLEAMDSAPRKMEEGNKDSSGHSPVDPSCSPPQTNSQGHMAH</sequence>
<dbReference type="RefSeq" id="XP_044680514.1">
    <property type="nucleotide sequence ID" value="XM_044824857.1"/>
</dbReference>
<dbReference type="EMBL" id="JAHBCI010000005">
    <property type="protein sequence ID" value="KAG9501514.1"/>
    <property type="molecule type" value="Genomic_DNA"/>
</dbReference>
<feature type="region of interest" description="Disordered" evidence="1">
    <location>
        <begin position="30"/>
        <end position="66"/>
    </location>
</feature>
<feature type="compositionally biased region" description="Polar residues" evidence="1">
    <location>
        <begin position="35"/>
        <end position="46"/>
    </location>
</feature>
<dbReference type="Pfam" id="PF20253">
    <property type="entry name" value="DUF6604"/>
    <property type="match status" value="1"/>
</dbReference>
<dbReference type="AlphaFoldDB" id="A0A9P8IPZ2"/>
<dbReference type="PANTHER" id="PTHR38795:SF1">
    <property type="entry name" value="DUF6604 DOMAIN-CONTAINING PROTEIN"/>
    <property type="match status" value="1"/>
</dbReference>
<dbReference type="Proteomes" id="UP000827133">
    <property type="component" value="Unassembled WGS sequence"/>
</dbReference>
<protein>
    <recommendedName>
        <fullName evidence="2">DUF6604 domain-containing protein</fullName>
    </recommendedName>
</protein>
<proteinExistence type="predicted"/>
<organism evidence="3 4">
    <name type="scientific">Fusarium musae</name>
    <dbReference type="NCBI Taxonomy" id="1042133"/>
    <lineage>
        <taxon>Eukaryota</taxon>
        <taxon>Fungi</taxon>
        <taxon>Dikarya</taxon>
        <taxon>Ascomycota</taxon>
        <taxon>Pezizomycotina</taxon>
        <taxon>Sordariomycetes</taxon>
        <taxon>Hypocreomycetidae</taxon>
        <taxon>Hypocreales</taxon>
        <taxon>Nectriaceae</taxon>
        <taxon>Fusarium</taxon>
    </lineage>
</organism>
<accession>A0A9P8IPZ2</accession>
<feature type="compositionally biased region" description="Polar residues" evidence="1">
    <location>
        <begin position="765"/>
        <end position="776"/>
    </location>
</feature>
<dbReference type="GeneID" id="68315059"/>
<feature type="compositionally biased region" description="Basic and acidic residues" evidence="1">
    <location>
        <begin position="50"/>
        <end position="60"/>
    </location>
</feature>
<feature type="region of interest" description="Disordered" evidence="1">
    <location>
        <begin position="744"/>
        <end position="776"/>
    </location>
</feature>
<reference evidence="3" key="1">
    <citation type="journal article" date="2021" name="Mol. Plant Microbe Interact.">
        <title>Telomere to telomere genome assembly of Fusarium musae F31, causal agent of crown rot disease of banana.</title>
        <authorList>
            <person name="Degradi L."/>
            <person name="Tava V."/>
            <person name="Kunova A."/>
            <person name="Cortesi P."/>
            <person name="Saracchi M."/>
            <person name="Pasquali M."/>
        </authorList>
    </citation>
    <scope>NUCLEOTIDE SEQUENCE</scope>
    <source>
        <strain evidence="3">F31</strain>
    </source>
</reference>
<evidence type="ECO:0000256" key="1">
    <source>
        <dbReference type="SAM" id="MobiDB-lite"/>
    </source>
</evidence>
<evidence type="ECO:0000313" key="4">
    <source>
        <dbReference type="Proteomes" id="UP000827133"/>
    </source>
</evidence>
<dbReference type="KEGG" id="fmu:J7337_007203"/>
<evidence type="ECO:0000259" key="2">
    <source>
        <dbReference type="Pfam" id="PF20253"/>
    </source>
</evidence>
<dbReference type="InterPro" id="IPR046539">
    <property type="entry name" value="DUF6604"/>
</dbReference>
<evidence type="ECO:0000313" key="3">
    <source>
        <dbReference type="EMBL" id="KAG9501514.1"/>
    </source>
</evidence>